<reference evidence="1" key="1">
    <citation type="submission" date="2019-10" db="EMBL/GenBank/DDBJ databases">
        <authorList>
            <consortium name="DOE Joint Genome Institute"/>
            <person name="Kuo A."/>
            <person name="Miyauchi S."/>
            <person name="Kiss E."/>
            <person name="Drula E."/>
            <person name="Kohler A."/>
            <person name="Sanchez-Garcia M."/>
            <person name="Andreopoulos B."/>
            <person name="Barry K.W."/>
            <person name="Bonito G."/>
            <person name="Buee M."/>
            <person name="Carver A."/>
            <person name="Chen C."/>
            <person name="Cichocki N."/>
            <person name="Clum A."/>
            <person name="Culley D."/>
            <person name="Crous P.W."/>
            <person name="Fauchery L."/>
            <person name="Girlanda M."/>
            <person name="Hayes R."/>
            <person name="Keri Z."/>
            <person name="LaButti K."/>
            <person name="Lipzen A."/>
            <person name="Lombard V."/>
            <person name="Magnuson J."/>
            <person name="Maillard F."/>
            <person name="Morin E."/>
            <person name="Murat C."/>
            <person name="Nolan M."/>
            <person name="Ohm R."/>
            <person name="Pangilinan J."/>
            <person name="Pereira M."/>
            <person name="Perotto S."/>
            <person name="Peter M."/>
            <person name="Riley R."/>
            <person name="Sitrit Y."/>
            <person name="Stielow B."/>
            <person name="Szollosi G."/>
            <person name="Zifcakova L."/>
            <person name="Stursova M."/>
            <person name="Spatafora J.W."/>
            <person name="Tedersoo L."/>
            <person name="Vaario L.-M."/>
            <person name="Yamada A."/>
            <person name="Yan M."/>
            <person name="Wang P."/>
            <person name="Xu J."/>
            <person name="Bruns T."/>
            <person name="Baldrian P."/>
            <person name="Vilgalys R."/>
            <person name="Henrissat B."/>
            <person name="Grigoriev I.V."/>
            <person name="Hibbett D."/>
            <person name="Nagy L.G."/>
            <person name="Martin F.M."/>
        </authorList>
    </citation>
    <scope>NUCLEOTIDE SEQUENCE</scope>
    <source>
        <strain evidence="1">Prilba</strain>
    </source>
</reference>
<comment type="caution">
    <text evidence="1">The sequence shown here is derived from an EMBL/GenBank/DDBJ whole genome shotgun (WGS) entry which is preliminary data.</text>
</comment>
<sequence length="231" mass="25029">MDMTATTTTAGLTTTTKVTPIPTCYTPATPPIECSIGGVGSAKEHESRRVLLLCLRGIAAFCWAASRRTLERMILAYLQSAVANVNPTWPSLFASLTAPRGVPTCDDNEAKVLRNKEGGTGGAACANQKKVFWSYLRGVSLALSELCQDGRYGGGHIPLSAILDLNSTNVHSSRLDPTWRKTCPSDSYNSLTNTLCSSIPLRNMWSCLRTPDKNTCRDGKICWQRASTQPI</sequence>
<accession>A0A9P5MRF8</accession>
<reference evidence="1" key="2">
    <citation type="journal article" date="2020" name="Nat. Commun.">
        <title>Large-scale genome sequencing of mycorrhizal fungi provides insights into the early evolution of symbiotic traits.</title>
        <authorList>
            <person name="Miyauchi S."/>
            <person name="Kiss E."/>
            <person name="Kuo A."/>
            <person name="Drula E."/>
            <person name="Kohler A."/>
            <person name="Sanchez-Garcia M."/>
            <person name="Morin E."/>
            <person name="Andreopoulos B."/>
            <person name="Barry K.W."/>
            <person name="Bonito G."/>
            <person name="Buee M."/>
            <person name="Carver A."/>
            <person name="Chen C."/>
            <person name="Cichocki N."/>
            <person name="Clum A."/>
            <person name="Culley D."/>
            <person name="Crous P.W."/>
            <person name="Fauchery L."/>
            <person name="Girlanda M."/>
            <person name="Hayes R.D."/>
            <person name="Keri Z."/>
            <person name="LaButti K."/>
            <person name="Lipzen A."/>
            <person name="Lombard V."/>
            <person name="Magnuson J."/>
            <person name="Maillard F."/>
            <person name="Murat C."/>
            <person name="Nolan M."/>
            <person name="Ohm R.A."/>
            <person name="Pangilinan J."/>
            <person name="Pereira M.F."/>
            <person name="Perotto S."/>
            <person name="Peter M."/>
            <person name="Pfister S."/>
            <person name="Riley R."/>
            <person name="Sitrit Y."/>
            <person name="Stielow J.B."/>
            <person name="Szollosi G."/>
            <person name="Zifcakova L."/>
            <person name="Stursova M."/>
            <person name="Spatafora J.W."/>
            <person name="Tedersoo L."/>
            <person name="Vaario L.M."/>
            <person name="Yamada A."/>
            <person name="Yan M."/>
            <person name="Wang P."/>
            <person name="Xu J."/>
            <person name="Bruns T."/>
            <person name="Baldrian P."/>
            <person name="Vilgalys R."/>
            <person name="Dunand C."/>
            <person name="Henrissat B."/>
            <person name="Grigoriev I.V."/>
            <person name="Hibbett D."/>
            <person name="Nagy L.G."/>
            <person name="Martin F.M."/>
        </authorList>
    </citation>
    <scope>NUCLEOTIDE SEQUENCE</scope>
    <source>
        <strain evidence="1">Prilba</strain>
    </source>
</reference>
<evidence type="ECO:0000313" key="1">
    <source>
        <dbReference type="EMBL" id="KAF8475285.1"/>
    </source>
</evidence>
<dbReference type="EMBL" id="WHVB01000016">
    <property type="protein sequence ID" value="KAF8475285.1"/>
    <property type="molecule type" value="Genomic_DNA"/>
</dbReference>
<protein>
    <submittedName>
        <fullName evidence="1">Uncharacterized protein</fullName>
    </submittedName>
</protein>
<dbReference type="OrthoDB" id="3259933at2759"/>
<gene>
    <name evidence="1" type="ORF">DFH94DRAFT_118810</name>
</gene>
<evidence type="ECO:0000313" key="2">
    <source>
        <dbReference type="Proteomes" id="UP000759537"/>
    </source>
</evidence>
<dbReference type="Proteomes" id="UP000759537">
    <property type="component" value="Unassembled WGS sequence"/>
</dbReference>
<proteinExistence type="predicted"/>
<keyword evidence="2" id="KW-1185">Reference proteome</keyword>
<dbReference type="AlphaFoldDB" id="A0A9P5MRF8"/>
<name>A0A9P5MRF8_9AGAM</name>
<organism evidence="1 2">
    <name type="scientific">Russula ochroleuca</name>
    <dbReference type="NCBI Taxonomy" id="152965"/>
    <lineage>
        <taxon>Eukaryota</taxon>
        <taxon>Fungi</taxon>
        <taxon>Dikarya</taxon>
        <taxon>Basidiomycota</taxon>
        <taxon>Agaricomycotina</taxon>
        <taxon>Agaricomycetes</taxon>
        <taxon>Russulales</taxon>
        <taxon>Russulaceae</taxon>
        <taxon>Russula</taxon>
    </lineage>
</organism>